<dbReference type="RefSeq" id="WP_008855277.1">
    <property type="nucleotide sequence ID" value="NZ_JH590984.1"/>
</dbReference>
<dbReference type="Pfam" id="PF05065">
    <property type="entry name" value="Phage_capsid"/>
    <property type="match status" value="1"/>
</dbReference>
<evidence type="ECO:0000256" key="2">
    <source>
        <dbReference type="ARBA" id="ARBA00022612"/>
    </source>
</evidence>
<dbReference type="GO" id="GO:0008233">
    <property type="term" value="F:peptidase activity"/>
    <property type="evidence" value="ECO:0007669"/>
    <property type="project" value="UniProtKB-KW"/>
</dbReference>
<dbReference type="InterPro" id="IPR054612">
    <property type="entry name" value="Phage_capsid-like_C"/>
</dbReference>
<dbReference type="HOGENOM" id="CLU_029522_1_1_9"/>
<gene>
    <name evidence="8" type="ORF">HMPREF9104_00079</name>
</gene>
<evidence type="ECO:0000259" key="6">
    <source>
        <dbReference type="Pfam" id="PF04586"/>
    </source>
</evidence>
<dbReference type="NCBIfam" id="TIGR01554">
    <property type="entry name" value="major_cap_HK97"/>
    <property type="match status" value="1"/>
</dbReference>
<comment type="caution">
    <text evidence="8">The sequence shown here is derived from an EMBL/GenBank/DDBJ whole genome shotgun (WGS) entry which is preliminary data.</text>
</comment>
<feature type="domain" description="Phage capsid-like C-terminal" evidence="7">
    <location>
        <begin position="264"/>
        <end position="516"/>
    </location>
</feature>
<feature type="region of interest" description="Disordered" evidence="5">
    <location>
        <begin position="208"/>
        <end position="238"/>
    </location>
</feature>
<protein>
    <submittedName>
        <fullName evidence="8">Phage prohead protease, HK97 family</fullName>
    </submittedName>
</protein>
<dbReference type="Proteomes" id="UP000005025">
    <property type="component" value="Unassembled WGS sequence"/>
</dbReference>
<dbReference type="EMBL" id="AGRJ01000008">
    <property type="protein sequence ID" value="EHO54518.1"/>
    <property type="molecule type" value="Genomic_DNA"/>
</dbReference>
<evidence type="ECO:0000256" key="3">
    <source>
        <dbReference type="ARBA" id="ARBA00022670"/>
    </source>
</evidence>
<dbReference type="AlphaFoldDB" id="H1LBW8"/>
<keyword evidence="4" id="KW-0378">Hydrolase</keyword>
<dbReference type="Pfam" id="PF04586">
    <property type="entry name" value="Peptidase_S78"/>
    <property type="match status" value="1"/>
</dbReference>
<feature type="compositionally biased region" description="Polar residues" evidence="5">
    <location>
        <begin position="1"/>
        <end position="11"/>
    </location>
</feature>
<evidence type="ECO:0000259" key="7">
    <source>
        <dbReference type="Pfam" id="PF05065"/>
    </source>
</evidence>
<dbReference type="SUPFAM" id="SSF56563">
    <property type="entry name" value="Major capsid protein gp5"/>
    <property type="match status" value="1"/>
</dbReference>
<dbReference type="Gene3D" id="3.30.2320.10">
    <property type="entry name" value="hypothetical protein PF0899 domain"/>
    <property type="match status" value="1"/>
</dbReference>
<dbReference type="NCBIfam" id="TIGR01543">
    <property type="entry name" value="proheadase_HK97"/>
    <property type="match status" value="1"/>
</dbReference>
<dbReference type="PATRIC" id="fig|797516.3.peg.72"/>
<dbReference type="InterPro" id="IPR006433">
    <property type="entry name" value="Prohead_protease"/>
</dbReference>
<evidence type="ECO:0000313" key="8">
    <source>
        <dbReference type="EMBL" id="EHO54518.1"/>
    </source>
</evidence>
<keyword evidence="2" id="KW-1188">Viral release from host cell</keyword>
<dbReference type="GO" id="GO:0006508">
    <property type="term" value="P:proteolysis"/>
    <property type="evidence" value="ECO:0007669"/>
    <property type="project" value="UniProtKB-KW"/>
</dbReference>
<sequence>MQNKQHFTLTAQLKAEQRDAIPDEPENPEDNKQPTTATQVDGKPTISGYAVVFNSPSLKMSTDDGTDFVELIDPKALDGLDLSKLVLLNSHNWAQPLARADNGTLTTEIDDVGLKFTAELDPSVSYAMDTFNNIKNGVIGGCSFTFDLDNFGDSWTQDTATGQITRTINHIDDLYELTTTAIPSYGQTSVQQVIQVESRSYEQFIENSKEKKDNKMTEKKIIDPNDPEKNHTTEKPKTEVRSFEDYIRSHGEMRDGVTTQGASAVIPKELITPVFQLKTSRYNLAQYATVKQVSSGSGTYPIATSQQTAVLATKDELAQMADINANMFTNVPFDVKTRAGQIALSNEVVEDSEVDIVSEVKNQLQQLVDNTDNTQIMSLLTGTSFTKATAANIDDLKKIFNVTLDPALSKMWLVNQSGFNYLDTLKDSDGRYLLQPNPTAPSGFTLLGAPVVMISDKLLANNVDGTSPMIAGDLSQAVAVFRRNQVTAQWDKFDQFSQGLSVIVRNDYKVIDKTAAINVALKTTPGK</sequence>
<feature type="region of interest" description="Disordered" evidence="5">
    <location>
        <begin position="1"/>
        <end position="41"/>
    </location>
</feature>
<dbReference type="InterPro" id="IPR054613">
    <property type="entry name" value="Peptidase_S78_dom"/>
</dbReference>
<organism evidence="8 9">
    <name type="scientific">Lentilactobacillus kisonensis F0435</name>
    <dbReference type="NCBI Taxonomy" id="797516"/>
    <lineage>
        <taxon>Bacteria</taxon>
        <taxon>Bacillati</taxon>
        <taxon>Bacillota</taxon>
        <taxon>Bacilli</taxon>
        <taxon>Lactobacillales</taxon>
        <taxon>Lactobacillaceae</taxon>
        <taxon>Lentilactobacillus</taxon>
    </lineage>
</organism>
<evidence type="ECO:0000256" key="5">
    <source>
        <dbReference type="SAM" id="MobiDB-lite"/>
    </source>
</evidence>
<evidence type="ECO:0000256" key="1">
    <source>
        <dbReference type="ARBA" id="ARBA00004328"/>
    </source>
</evidence>
<dbReference type="InterPro" id="IPR024455">
    <property type="entry name" value="Phage_capsid"/>
</dbReference>
<dbReference type="Gene3D" id="3.30.2400.10">
    <property type="entry name" value="Major capsid protein gp5"/>
    <property type="match status" value="1"/>
</dbReference>
<dbReference type="STRING" id="797516.HMPREF9104_00079"/>
<evidence type="ECO:0000313" key="9">
    <source>
        <dbReference type="Proteomes" id="UP000005025"/>
    </source>
</evidence>
<feature type="domain" description="Prohead serine protease" evidence="6">
    <location>
        <begin position="41"/>
        <end position="196"/>
    </location>
</feature>
<keyword evidence="3 8" id="KW-0645">Protease</keyword>
<evidence type="ECO:0000256" key="4">
    <source>
        <dbReference type="ARBA" id="ARBA00022801"/>
    </source>
</evidence>
<accession>H1LBW8</accession>
<comment type="subcellular location">
    <subcellularLocation>
        <location evidence="1">Virion</location>
    </subcellularLocation>
</comment>
<reference evidence="8 9" key="1">
    <citation type="submission" date="2011-09" db="EMBL/GenBank/DDBJ databases">
        <authorList>
            <person name="Weinstock G."/>
            <person name="Sodergren E."/>
            <person name="Clifton S."/>
            <person name="Fulton L."/>
            <person name="Fulton B."/>
            <person name="Courtney L."/>
            <person name="Fronick C."/>
            <person name="Harrison M."/>
            <person name="Strong C."/>
            <person name="Farmer C."/>
            <person name="Delahaunty K."/>
            <person name="Markovic C."/>
            <person name="Hall O."/>
            <person name="Minx P."/>
            <person name="Tomlinson C."/>
            <person name="Mitreva M."/>
            <person name="Hou S."/>
            <person name="Chen J."/>
            <person name="Wollam A."/>
            <person name="Pepin K.H."/>
            <person name="Johnson M."/>
            <person name="Bhonagiri V."/>
            <person name="Zhang X."/>
            <person name="Suruliraj S."/>
            <person name="Warren W."/>
            <person name="Chinwalla A."/>
            <person name="Mardis E.R."/>
            <person name="Wilson R.K."/>
        </authorList>
    </citation>
    <scope>NUCLEOTIDE SEQUENCE [LARGE SCALE GENOMIC DNA]</scope>
    <source>
        <strain evidence="8 9">F0435</strain>
    </source>
</reference>
<name>H1LBW8_9LACO</name>
<proteinExistence type="predicted"/>